<comment type="caution">
    <text evidence="1">The sequence shown here is derived from an EMBL/GenBank/DDBJ whole genome shotgun (WGS) entry which is preliminary data.</text>
</comment>
<protein>
    <submittedName>
        <fullName evidence="1">Uncharacterized protein</fullName>
    </submittedName>
</protein>
<evidence type="ECO:0000313" key="1">
    <source>
        <dbReference type="EMBL" id="KKS02946.1"/>
    </source>
</evidence>
<dbReference type="Proteomes" id="UP000034493">
    <property type="component" value="Unassembled WGS sequence"/>
</dbReference>
<proteinExistence type="predicted"/>
<gene>
    <name evidence="1" type="ORF">UU56_C0025G0018</name>
</gene>
<organism evidence="1 2">
    <name type="scientific">Candidatus Curtissbacteria bacterium GW2011_GWA2_41_24</name>
    <dbReference type="NCBI Taxonomy" id="1618411"/>
    <lineage>
        <taxon>Bacteria</taxon>
        <taxon>Candidatus Curtissiibacteriota</taxon>
    </lineage>
</organism>
<dbReference type="AlphaFoldDB" id="A0A0G0Y0N2"/>
<accession>A0A0G0Y0N2</accession>
<reference evidence="1 2" key="1">
    <citation type="journal article" date="2015" name="Nature">
        <title>rRNA introns, odd ribosomes, and small enigmatic genomes across a large radiation of phyla.</title>
        <authorList>
            <person name="Brown C.T."/>
            <person name="Hug L.A."/>
            <person name="Thomas B.C."/>
            <person name="Sharon I."/>
            <person name="Castelle C.J."/>
            <person name="Singh A."/>
            <person name="Wilkins M.J."/>
            <person name="Williams K.H."/>
            <person name="Banfield J.F."/>
        </authorList>
    </citation>
    <scope>NUCLEOTIDE SEQUENCE [LARGE SCALE GENOMIC DNA]</scope>
</reference>
<evidence type="ECO:0000313" key="2">
    <source>
        <dbReference type="Proteomes" id="UP000034493"/>
    </source>
</evidence>
<name>A0A0G0Y0N2_9BACT</name>
<sequence length="124" mass="14192">MLKTLRERGVFYPENFEQPVGESPDGYTQGVLGLCHQVINKFPELTDYFRSHRGRSIVSGALVISTGIAISARMRNGHSPQRILEQITATEILKAPKLEMDYLRKRFQGLASKVRRQIKRAKRH</sequence>
<dbReference type="EMBL" id="LCBC01000025">
    <property type="protein sequence ID" value="KKS02946.1"/>
    <property type="molecule type" value="Genomic_DNA"/>
</dbReference>